<dbReference type="RefSeq" id="WP_116382276.1">
    <property type="nucleotide sequence ID" value="NZ_LS483233.1"/>
</dbReference>
<name>A0A375J5K8_9BURK</name>
<evidence type="ECO:0000313" key="5">
    <source>
        <dbReference type="EMBL" id="SPR99440.1"/>
    </source>
</evidence>
<dbReference type="EMBL" id="OVTA01000030">
    <property type="protein sequence ID" value="SPR99440.1"/>
    <property type="molecule type" value="Genomic_DNA"/>
</dbReference>
<dbReference type="CDD" id="cd06329">
    <property type="entry name" value="PBP1_SBP-like"/>
    <property type="match status" value="1"/>
</dbReference>
<evidence type="ECO:0000256" key="3">
    <source>
        <dbReference type="SAM" id="SignalP"/>
    </source>
</evidence>
<sequence>MTVAARWRGWLGGLMLAAAAGASAQEPIRLGMIDGLSGPFANAGEAVARNLRLAIERINARGGVKTAEGARPLELVTFDSKGNVDESLIQLRALTDKRIPFVLQGNSSAVAGALVSAINRHNARQPDARVLFLNYSAVDPSLTNENCSFWHFRFDASADMRMQALTEVIRQDQAVRRVYLIDQDYSFGHQVARSAREMLAARRPDIQIVGDEFHPIGKIKDFAPYIAKIKASGADAVITGNWGNDLTLMVKAAREGGLRAKFYTFYGNGLGAPAAMGDAGVGRVLAVAEWHPNVGGAASDAFYQEFRARYPEPKDDYVHLRMQMMVEMLARAITQAGSTDAVKVARALEHMRYVNDFHEATVRADDHQVLQPLYVSVMERQGGAVRFDNEGSGYGFRTVRKLKAAQTTLPTTCRMERP</sequence>
<dbReference type="SUPFAM" id="SSF53822">
    <property type="entry name" value="Periplasmic binding protein-like I"/>
    <property type="match status" value="1"/>
</dbReference>
<comment type="similarity">
    <text evidence="1">Belongs to the leucine-binding protein family.</text>
</comment>
<evidence type="ECO:0000259" key="4">
    <source>
        <dbReference type="Pfam" id="PF13458"/>
    </source>
</evidence>
<dbReference type="Proteomes" id="UP000256805">
    <property type="component" value="Unassembled WGS sequence"/>
</dbReference>
<evidence type="ECO:0000256" key="2">
    <source>
        <dbReference type="ARBA" id="ARBA00022729"/>
    </source>
</evidence>
<dbReference type="AlphaFoldDB" id="A0A375J5K8"/>
<organism evidence="5 6">
    <name type="scientific">Cupriavidus taiwanensis</name>
    <dbReference type="NCBI Taxonomy" id="164546"/>
    <lineage>
        <taxon>Bacteria</taxon>
        <taxon>Pseudomonadati</taxon>
        <taxon>Pseudomonadota</taxon>
        <taxon>Betaproteobacteria</taxon>
        <taxon>Burkholderiales</taxon>
        <taxon>Burkholderiaceae</taxon>
        <taxon>Cupriavidus</taxon>
    </lineage>
</organism>
<feature type="chain" id="PRO_5017029005" evidence="3">
    <location>
        <begin position="25"/>
        <end position="418"/>
    </location>
</feature>
<proteinExistence type="inferred from homology"/>
<feature type="signal peptide" evidence="3">
    <location>
        <begin position="1"/>
        <end position="24"/>
    </location>
</feature>
<dbReference type="Gene3D" id="3.40.50.2300">
    <property type="match status" value="2"/>
</dbReference>
<reference evidence="5 6" key="1">
    <citation type="submission" date="2018-01" db="EMBL/GenBank/DDBJ databases">
        <authorList>
            <person name="Gaut B.S."/>
            <person name="Morton B.R."/>
            <person name="Clegg M.T."/>
            <person name="Duvall M.R."/>
        </authorList>
    </citation>
    <scope>NUCLEOTIDE SEQUENCE [LARGE SCALE GENOMIC DNA]</scope>
    <source>
        <strain evidence="5">Cupriavidus taiwanensis cmp 52</strain>
    </source>
</reference>
<dbReference type="InterPro" id="IPR051010">
    <property type="entry name" value="BCAA_transport"/>
</dbReference>
<dbReference type="InterPro" id="IPR028082">
    <property type="entry name" value="Peripla_BP_I"/>
</dbReference>
<dbReference type="PANTHER" id="PTHR30483">
    <property type="entry name" value="LEUCINE-SPECIFIC-BINDING PROTEIN"/>
    <property type="match status" value="1"/>
</dbReference>
<protein>
    <submittedName>
        <fullName evidence="5">Putative branched amino acid ABC TRANSPORTER, periplasmic component</fullName>
    </submittedName>
</protein>
<dbReference type="InterPro" id="IPR028081">
    <property type="entry name" value="Leu-bd"/>
</dbReference>
<evidence type="ECO:0000313" key="6">
    <source>
        <dbReference type="Proteomes" id="UP000256805"/>
    </source>
</evidence>
<evidence type="ECO:0000256" key="1">
    <source>
        <dbReference type="ARBA" id="ARBA00010062"/>
    </source>
</evidence>
<accession>A0A375J5K8</accession>
<keyword evidence="2 3" id="KW-0732">Signal</keyword>
<gene>
    <name evidence="5" type="ORF">CBM2634_A80372</name>
</gene>
<feature type="domain" description="Leucine-binding protein" evidence="4">
    <location>
        <begin position="27"/>
        <end position="379"/>
    </location>
</feature>
<dbReference type="Pfam" id="PF13458">
    <property type="entry name" value="Peripla_BP_6"/>
    <property type="match status" value="1"/>
</dbReference>